<evidence type="ECO:0000259" key="1">
    <source>
        <dbReference type="PROSITE" id="PS51175"/>
    </source>
</evidence>
<evidence type="ECO:0000313" key="3">
    <source>
        <dbReference type="Proteomes" id="UP000241118"/>
    </source>
</evidence>
<name>A0A2P8HEH4_SACCR</name>
<keyword evidence="3" id="KW-1185">Reference proteome</keyword>
<dbReference type="Pfam" id="PF03422">
    <property type="entry name" value="CBM_6"/>
    <property type="match status" value="1"/>
</dbReference>
<organism evidence="2 3">
    <name type="scientific">Saccharothrix carnea</name>
    <dbReference type="NCBI Taxonomy" id="1280637"/>
    <lineage>
        <taxon>Bacteria</taxon>
        <taxon>Bacillati</taxon>
        <taxon>Actinomycetota</taxon>
        <taxon>Actinomycetes</taxon>
        <taxon>Pseudonocardiales</taxon>
        <taxon>Pseudonocardiaceae</taxon>
        <taxon>Saccharothrix</taxon>
    </lineage>
</organism>
<gene>
    <name evidence="2" type="ORF">B0I31_1289</name>
</gene>
<dbReference type="CDD" id="cd04083">
    <property type="entry name" value="CBM35_Lmo2446-like"/>
    <property type="match status" value="1"/>
</dbReference>
<dbReference type="InterPro" id="IPR017853">
    <property type="entry name" value="GH"/>
</dbReference>
<dbReference type="AlphaFoldDB" id="A0A2P8HEH4"/>
<dbReference type="InterPro" id="IPR005084">
    <property type="entry name" value="CBM6"/>
</dbReference>
<dbReference type="Gene3D" id="2.60.120.260">
    <property type="entry name" value="Galactose-binding domain-like"/>
    <property type="match status" value="2"/>
</dbReference>
<protein>
    <submittedName>
        <fullName evidence="2">Carbohydrate binding protein with CBM6 domain</fullName>
    </submittedName>
</protein>
<sequence>MTGHITDPGSNLDVEVMADMNPKTASRSRVLGVVLAVTAAMVTAVPTQATAAPSQLLVDLAANTGALRYGATGFLYGLGDEGIPNQTMLAALRPQVTAQKAPDGLQHPNGDALKIAPMFKRAGGREIQIYMQDIYRDWPYENLGLADYLSKVDVMVRKVVADPHRSSYVYVPFNEPDGIWYSTELRGRFLADWKTVYQRIRSLDPGARIAGPNFASYRSADLRAFLTFARDNGVLPDVTAWHELGDDFFTSWQQHFDDYRAIERSLGISPRQISINEYGRFSGDLGVPGNLVQFVSKFEASKVDGCLAYWSTAGGLNDLVTRNNQATGAWWLYKWYGELTGHTVAVTPPSPNGSLQGVAALDAAKQQARVVFGGNNPVSGTYDTNVVVRGLGSAPYLGSTVHATVWGVDSSGLNPSAGPYVVAEGDFASSGGQVSIPLTGLKGTSAYHVIITPNKDLAAAGPSSRYQAEYARVDGSARITHGGNTGYSGTYFVEGYGASTTASTKFVVTVPADGYYNLGLRYSAGPYSGAPANRSVRLRLNGADLTDRALPGTPDWNTWNTATTKVFLPAGISQVEVNAYAGDDRDAVNLDYLDVTPTTGTVTTYEAEAAGNALGGTAVRVDDAAASGGRYVGWIGAGAANTLGFTGVTVPSAGRYRMVVAYANAEVQGDHSYNNNIVDRGADIRVNGGPSKRVYFRNTFGWSNYHTTVVDVDLAAGANTITFGNASSGYVPNIDLIRIAAPLG</sequence>
<dbReference type="InterPro" id="IPR008979">
    <property type="entry name" value="Galactose-bd-like_sf"/>
</dbReference>
<feature type="domain" description="CBM6" evidence="1">
    <location>
        <begin position="464"/>
        <end position="596"/>
    </location>
</feature>
<dbReference type="SUPFAM" id="SSF49785">
    <property type="entry name" value="Galactose-binding domain-like"/>
    <property type="match status" value="2"/>
</dbReference>
<dbReference type="GO" id="GO:0030246">
    <property type="term" value="F:carbohydrate binding"/>
    <property type="evidence" value="ECO:0007669"/>
    <property type="project" value="InterPro"/>
</dbReference>
<dbReference type="SUPFAM" id="SSF51445">
    <property type="entry name" value="(Trans)glycosidases"/>
    <property type="match status" value="1"/>
</dbReference>
<comment type="caution">
    <text evidence="2">The sequence shown here is derived from an EMBL/GenBank/DDBJ whole genome shotgun (WGS) entry which is preliminary data.</text>
</comment>
<dbReference type="EMBL" id="PYAX01000028">
    <property type="protein sequence ID" value="PSL44585.1"/>
    <property type="molecule type" value="Genomic_DNA"/>
</dbReference>
<dbReference type="Gene3D" id="3.20.20.80">
    <property type="entry name" value="Glycosidases"/>
    <property type="match status" value="1"/>
</dbReference>
<dbReference type="CDD" id="cd04081">
    <property type="entry name" value="CBM35_galactosidase-like"/>
    <property type="match status" value="1"/>
</dbReference>
<dbReference type="PROSITE" id="PS51175">
    <property type="entry name" value="CBM6"/>
    <property type="match status" value="2"/>
</dbReference>
<reference evidence="2 3" key="1">
    <citation type="submission" date="2018-03" db="EMBL/GenBank/DDBJ databases">
        <title>Genomic Encyclopedia of Type Strains, Phase III (KMG-III): the genomes of soil and plant-associated and newly described type strains.</title>
        <authorList>
            <person name="Whitman W."/>
        </authorList>
    </citation>
    <scope>NUCLEOTIDE SEQUENCE [LARGE SCALE GENOMIC DNA]</scope>
    <source>
        <strain evidence="2 3">CGMCC 4.7097</strain>
    </source>
</reference>
<dbReference type="Proteomes" id="UP000241118">
    <property type="component" value="Unassembled WGS sequence"/>
</dbReference>
<evidence type="ECO:0000313" key="2">
    <source>
        <dbReference type="EMBL" id="PSL44585.1"/>
    </source>
</evidence>
<feature type="domain" description="CBM6" evidence="1">
    <location>
        <begin position="603"/>
        <end position="740"/>
    </location>
</feature>
<accession>A0A2P8HEH4</accession>
<proteinExistence type="predicted"/>